<dbReference type="AlphaFoldDB" id="A0A061H970"/>
<dbReference type="HOGENOM" id="CLU_1845981_0_0_1"/>
<reference evidence="2 3" key="1">
    <citation type="journal article" date="2013" name="Plant Cell">
        <title>The transition from a phytopathogenic smut ancestor to an anamorphic biocontrol agent deciphered by comparative whole-genome analysis.</title>
        <authorList>
            <person name="Lefebvre F."/>
            <person name="Joly D.L."/>
            <person name="Labbe C."/>
            <person name="Teichmann B."/>
            <person name="Linning R."/>
            <person name="Belzile F."/>
            <person name="Bakkeren G."/>
            <person name="Belanger R.R."/>
        </authorList>
    </citation>
    <scope>NUCLEOTIDE SEQUENCE [LARGE SCALE GENOMIC DNA]</scope>
    <source>
        <strain evidence="2 3">PF-1</strain>
    </source>
</reference>
<dbReference type="KEGG" id="pfp:PFL1_05427"/>
<dbReference type="Proteomes" id="UP000053664">
    <property type="component" value="Unassembled WGS sequence"/>
</dbReference>
<sequence length="139" mass="15480">MKLLAISSLLLLAATTGARAEAYTLAIKSHDGQIGHLIYDYDDQTVGFYYISEVAPDPSSQDWDLYVDEDSKVDVVSGRYNKPVDADDPKWPRVLTDVLRELVDGRPYSNLRIKLQSEGEYEDYPISGVFSQLSAASNT</sequence>
<accession>A0A061H970</accession>
<evidence type="ECO:0000313" key="3">
    <source>
        <dbReference type="Proteomes" id="UP000053664"/>
    </source>
</evidence>
<protein>
    <submittedName>
        <fullName evidence="2">Uncharacterized protein</fullName>
    </submittedName>
</protein>
<dbReference type="GeneID" id="19319519"/>
<dbReference type="RefSeq" id="XP_007881149.1">
    <property type="nucleotide sequence ID" value="XM_007882958.1"/>
</dbReference>
<organism evidence="2 3">
    <name type="scientific">Pseudozyma flocculosa PF-1</name>
    <dbReference type="NCBI Taxonomy" id="1277687"/>
    <lineage>
        <taxon>Eukaryota</taxon>
        <taxon>Fungi</taxon>
        <taxon>Dikarya</taxon>
        <taxon>Basidiomycota</taxon>
        <taxon>Ustilaginomycotina</taxon>
        <taxon>Ustilaginomycetes</taxon>
        <taxon>Ustilaginales</taxon>
        <taxon>Ustilaginaceae</taxon>
        <taxon>Pseudozyma</taxon>
    </lineage>
</organism>
<gene>
    <name evidence="2" type="ORF">PFL1_05427</name>
</gene>
<proteinExistence type="predicted"/>
<evidence type="ECO:0000256" key="1">
    <source>
        <dbReference type="SAM" id="SignalP"/>
    </source>
</evidence>
<name>A0A061H970_9BASI</name>
<keyword evidence="1" id="KW-0732">Signal</keyword>
<feature type="chain" id="PRO_5001603434" evidence="1">
    <location>
        <begin position="21"/>
        <end position="139"/>
    </location>
</feature>
<dbReference type="EMBL" id="KE361641">
    <property type="protein sequence ID" value="EPQ27146.1"/>
    <property type="molecule type" value="Genomic_DNA"/>
</dbReference>
<feature type="signal peptide" evidence="1">
    <location>
        <begin position="1"/>
        <end position="20"/>
    </location>
</feature>
<evidence type="ECO:0000313" key="2">
    <source>
        <dbReference type="EMBL" id="EPQ27146.1"/>
    </source>
</evidence>